<evidence type="ECO:0000313" key="2">
    <source>
        <dbReference type="EMBL" id="OQX01949.1"/>
    </source>
</evidence>
<accession>A0A1Y1QBD0</accession>
<dbReference type="EMBL" id="MTEJ01000529">
    <property type="protein sequence ID" value="OQX01949.1"/>
    <property type="molecule type" value="Genomic_DNA"/>
</dbReference>
<evidence type="ECO:0000259" key="1">
    <source>
        <dbReference type="Pfam" id="PF09828"/>
    </source>
</evidence>
<name>A0A1Y1QBD0_9GAMM</name>
<protein>
    <recommendedName>
        <fullName evidence="1">ChrB C-terminal domain-containing protein</fullName>
    </recommendedName>
</protein>
<reference evidence="2 3" key="1">
    <citation type="submission" date="2017-01" db="EMBL/GenBank/DDBJ databases">
        <title>Novel large sulfur bacteria in the metagenomes of groundwater-fed chemosynthetic microbial mats in the Lake Huron basin.</title>
        <authorList>
            <person name="Sharrar A.M."/>
            <person name="Flood B.E."/>
            <person name="Bailey J.V."/>
            <person name="Jones D.S."/>
            <person name="Biddanda B."/>
            <person name="Ruberg S.A."/>
            <person name="Marcus D.N."/>
            <person name="Dick G.J."/>
        </authorList>
    </citation>
    <scope>NUCLEOTIDE SEQUENCE [LARGE SCALE GENOMIC DNA]</scope>
    <source>
        <strain evidence="2">A8</strain>
    </source>
</reference>
<comment type="caution">
    <text evidence="2">The sequence shown here is derived from an EMBL/GenBank/DDBJ whole genome shotgun (WGS) entry which is preliminary data.</text>
</comment>
<organism evidence="2 3">
    <name type="scientific">Thiothrix lacustris</name>
    <dbReference type="NCBI Taxonomy" id="525917"/>
    <lineage>
        <taxon>Bacteria</taxon>
        <taxon>Pseudomonadati</taxon>
        <taxon>Pseudomonadota</taxon>
        <taxon>Gammaproteobacteria</taxon>
        <taxon>Thiotrichales</taxon>
        <taxon>Thiotrichaceae</taxon>
        <taxon>Thiothrix</taxon>
    </lineage>
</organism>
<gene>
    <name evidence="2" type="ORF">BWK73_44365</name>
</gene>
<proteinExistence type="predicted"/>
<dbReference type="AlphaFoldDB" id="A0A1Y1QBD0"/>
<feature type="domain" description="ChrB C-terminal" evidence="1">
    <location>
        <begin position="3"/>
        <end position="74"/>
    </location>
</feature>
<evidence type="ECO:0000313" key="3">
    <source>
        <dbReference type="Proteomes" id="UP000192491"/>
    </source>
</evidence>
<dbReference type="InterPro" id="IPR018634">
    <property type="entry name" value="ChrB_C"/>
</dbReference>
<dbReference type="Proteomes" id="UP000192491">
    <property type="component" value="Unassembled WGS sequence"/>
</dbReference>
<sequence>MKWVTRERPKIDRIACPWLITRFIDKEAEFLYVPADQVLTVAETSGATPYDIPGVEYSHVGELCSFDAFLKLYAWCKHTQQETHSWNYPA</sequence>
<dbReference type="Pfam" id="PF09828">
    <property type="entry name" value="ChrB_C"/>
    <property type="match status" value="1"/>
</dbReference>